<keyword evidence="2" id="KW-1185">Reference proteome</keyword>
<proteinExistence type="predicted"/>
<evidence type="ECO:0000313" key="2">
    <source>
        <dbReference type="Proteomes" id="UP001597393"/>
    </source>
</evidence>
<protein>
    <submittedName>
        <fullName evidence="1">Type IV toxin-antitoxin system AbiEi family antitoxin</fullName>
    </submittedName>
</protein>
<dbReference type="Proteomes" id="UP001597393">
    <property type="component" value="Unassembled WGS sequence"/>
</dbReference>
<dbReference type="EMBL" id="JBHUMA010000006">
    <property type="protein sequence ID" value="MFD2599033.1"/>
    <property type="molecule type" value="Genomic_DNA"/>
</dbReference>
<dbReference type="InterPro" id="IPR019238">
    <property type="entry name" value="AbiEi_2"/>
</dbReference>
<dbReference type="RefSeq" id="WP_380869162.1">
    <property type="nucleotide sequence ID" value="NZ_JBHUMA010000006.1"/>
</dbReference>
<gene>
    <name evidence="1" type="ORF">ACFSQ3_08715</name>
</gene>
<sequence>MVHRKKDLLEKVMHSFQETTQIESRWRETDDFDYRLTMEVNKKELQWCVEVKNNIQLYHLSDLIHKSTQNGQLLIISTSFSEAIRQELRKANIGYIDLLGNAYLRQKDTMIWIDGRKKSKQENPVVTRTFSKSGLKLIFLLLSEPSAVKMTQRALADQAEIALGTVPIILKGLKDDGYLMKLNAKEYTLTNKKELLEKWIEGYGDRLKPSIQIGKYRLSKSHKNWQEISLLSGDVWGSEVAASLMNYSLVPEKFTIYSNRTFSELIKNYRLIPDENGLVEINNAFWKEIDTKNSETIAPHILIYADLLTSDDYRNHEVAFSIYNDLIKQHIV</sequence>
<name>A0ABW5NM54_9SPHI</name>
<dbReference type="Pfam" id="PF09952">
    <property type="entry name" value="AbiEi_2"/>
    <property type="match status" value="1"/>
</dbReference>
<dbReference type="SUPFAM" id="SSF46785">
    <property type="entry name" value="Winged helix' DNA-binding domain"/>
    <property type="match status" value="1"/>
</dbReference>
<organism evidence="1 2">
    <name type="scientific">Sphingobacterium corticis</name>
    <dbReference type="NCBI Taxonomy" id="1812823"/>
    <lineage>
        <taxon>Bacteria</taxon>
        <taxon>Pseudomonadati</taxon>
        <taxon>Bacteroidota</taxon>
        <taxon>Sphingobacteriia</taxon>
        <taxon>Sphingobacteriales</taxon>
        <taxon>Sphingobacteriaceae</taxon>
        <taxon>Sphingobacterium</taxon>
    </lineage>
</organism>
<evidence type="ECO:0000313" key="1">
    <source>
        <dbReference type="EMBL" id="MFD2599033.1"/>
    </source>
</evidence>
<dbReference type="InterPro" id="IPR036390">
    <property type="entry name" value="WH_DNA-bd_sf"/>
</dbReference>
<reference evidence="2" key="1">
    <citation type="journal article" date="2019" name="Int. J. Syst. Evol. Microbiol.">
        <title>The Global Catalogue of Microorganisms (GCM) 10K type strain sequencing project: providing services to taxonomists for standard genome sequencing and annotation.</title>
        <authorList>
            <consortium name="The Broad Institute Genomics Platform"/>
            <consortium name="The Broad Institute Genome Sequencing Center for Infectious Disease"/>
            <person name="Wu L."/>
            <person name="Ma J."/>
        </authorList>
    </citation>
    <scope>NUCLEOTIDE SEQUENCE [LARGE SCALE GENOMIC DNA]</scope>
    <source>
        <strain evidence="2">KCTC 42248</strain>
    </source>
</reference>
<comment type="caution">
    <text evidence="1">The sequence shown here is derived from an EMBL/GenBank/DDBJ whole genome shotgun (WGS) entry which is preliminary data.</text>
</comment>
<accession>A0ABW5NM54</accession>